<dbReference type="FunFam" id="3.90.550.10:FF:000196">
    <property type="entry name" value="Glycosyl transferase"/>
    <property type="match status" value="1"/>
</dbReference>
<keyword evidence="3" id="KW-1003">Cell membrane</keyword>
<dbReference type="InterPro" id="IPR051612">
    <property type="entry name" value="Teichoic_Acid_Biosynth"/>
</dbReference>
<dbReference type="AlphaFoldDB" id="A0A9W4E9Y5"/>
<name>A0A9W4E9Y5_9ACTN</name>
<evidence type="ECO:0000256" key="4">
    <source>
        <dbReference type="ARBA" id="ARBA00022679"/>
    </source>
</evidence>
<dbReference type="GO" id="GO:0047355">
    <property type="term" value="F:CDP-glycerol glycerophosphotransferase activity"/>
    <property type="evidence" value="ECO:0007669"/>
    <property type="project" value="InterPro"/>
</dbReference>
<dbReference type="GO" id="GO:0019350">
    <property type="term" value="P:teichoic acid biosynthetic process"/>
    <property type="evidence" value="ECO:0007669"/>
    <property type="project" value="UniProtKB-KW"/>
</dbReference>
<keyword evidence="10" id="KW-1185">Reference proteome</keyword>
<keyword evidence="5" id="KW-0777">Teichoic acid biosynthesis</keyword>
<organism evidence="9 10">
    <name type="scientific">Actinacidiphila cocklensis</name>
    <dbReference type="NCBI Taxonomy" id="887465"/>
    <lineage>
        <taxon>Bacteria</taxon>
        <taxon>Bacillati</taxon>
        <taxon>Actinomycetota</taxon>
        <taxon>Actinomycetes</taxon>
        <taxon>Kitasatosporales</taxon>
        <taxon>Streptomycetaceae</taxon>
        <taxon>Actinacidiphila</taxon>
    </lineage>
</organism>
<feature type="domain" description="Glycosyltransferase 2-like" evidence="8">
    <location>
        <begin position="5"/>
        <end position="174"/>
    </location>
</feature>
<dbReference type="Gene3D" id="3.40.50.12580">
    <property type="match status" value="1"/>
</dbReference>
<dbReference type="CDD" id="cd00761">
    <property type="entry name" value="Glyco_tranf_GTA_type"/>
    <property type="match status" value="1"/>
</dbReference>
<evidence type="ECO:0000256" key="1">
    <source>
        <dbReference type="ARBA" id="ARBA00004202"/>
    </source>
</evidence>
<reference evidence="9" key="1">
    <citation type="submission" date="2021-05" db="EMBL/GenBank/DDBJ databases">
        <authorList>
            <person name="Arsene-Ploetze F."/>
        </authorList>
    </citation>
    <scope>NUCLEOTIDE SEQUENCE</scope>
    <source>
        <strain evidence="9">DSM 42138</strain>
    </source>
</reference>
<dbReference type="PANTHER" id="PTHR37316">
    <property type="entry name" value="TEICHOIC ACID GLYCEROL-PHOSPHATE PRIMASE"/>
    <property type="match status" value="1"/>
</dbReference>
<dbReference type="InterPro" id="IPR043149">
    <property type="entry name" value="TagF_N"/>
</dbReference>
<dbReference type="Gene3D" id="3.90.550.10">
    <property type="entry name" value="Spore Coat Polysaccharide Biosynthesis Protein SpsA, Chain A"/>
    <property type="match status" value="1"/>
</dbReference>
<evidence type="ECO:0000313" key="9">
    <source>
        <dbReference type="EMBL" id="CAG6396748.1"/>
    </source>
</evidence>
<comment type="similarity">
    <text evidence="2">Belongs to the CDP-glycerol glycerophosphotransferase family.</text>
</comment>
<evidence type="ECO:0000256" key="7">
    <source>
        <dbReference type="SAM" id="MobiDB-lite"/>
    </source>
</evidence>
<accession>A0A9W4E9Y5</accession>
<evidence type="ECO:0000313" key="10">
    <source>
        <dbReference type="Proteomes" id="UP001152519"/>
    </source>
</evidence>
<dbReference type="PANTHER" id="PTHR37316:SF3">
    <property type="entry name" value="TEICHOIC ACID GLYCEROL-PHOSPHATE TRANSFERASE"/>
    <property type="match status" value="1"/>
</dbReference>
<dbReference type="Gene3D" id="3.40.50.11820">
    <property type="match status" value="1"/>
</dbReference>
<keyword evidence="6" id="KW-0472">Membrane</keyword>
<dbReference type="SUPFAM" id="SSF53448">
    <property type="entry name" value="Nucleotide-diphospho-sugar transferases"/>
    <property type="match status" value="1"/>
</dbReference>
<dbReference type="SUPFAM" id="SSF53756">
    <property type="entry name" value="UDP-Glycosyltransferase/glycogen phosphorylase"/>
    <property type="match status" value="1"/>
</dbReference>
<protein>
    <submittedName>
        <fullName evidence="9">CDP-glycosylpolyol phosphate:glycosylpolyol glycosylpolyolphosphotransferase</fullName>
    </submittedName>
</protein>
<dbReference type="InterPro" id="IPR029044">
    <property type="entry name" value="Nucleotide-diphossugar_trans"/>
</dbReference>
<sequence length="752" mass="84587">MPRFSVIVPVYHVQAYLHACLDSVLGQSFGDFELIVVDDCSPDGSGEIADAYAARDRRVSVLHLADNVGLGMARNAGLARATGDYVLFLDSDDTYAPGALQAIAARIDRTGRPDLLIFDYDRTYWNGEAERNQFSALLARTGPQVFSLDQHPGLLRLIMVAWNKAYRRDFLDKVGVAFPAGYYEDTPWTYPLLMAAETIALLDQVCVHYRQRRKRGILHTTSRRHFEIFKQYDLLFAFLDGRPDLERWRTVLFRRMLDHLTTVFNLPDRLPRSSRPEYFRRCRAQYRKLRPEGFDFALSRRSGVRYLLVALGARRTFQALGALHRLRLRTAQRARAAGGRLRAGVLHAYYLAQRRRPLDPDLAVFSAYWDRGYACNPAAVEGTLREIAPHMRTAWVTTEEYAHTLPPGVTRLQPGSAAYWKAMARASYLVSNVNFHHRYAKRPGQTNVQTHHGTPLKHMGVDLLQHPAAAHGLDFERMLRHVDRWDYSVSASRHSSLVWERAYPAAFTCLEYGQPRTDVFHRATPEEVLALRDGLGIPRTATALLYAPTHRDYQSGFLPAIDLPRLAEELGPGVVLLLRTHYFYPPGDAAGTAGTAGTAHPRIIDVSGHPSAEELCLASDGLITDYSSLMFDYAGLDRPIVLHTADWDTYRATRGVYFDVTAHPPGPVARTQEELTDILATGSWSGPRSAQLRAAFRARFCPYDDGHAAERVVRRVFLREDGGLPAVVPLPDRHPTAPPRPLPTRPAARPLP</sequence>
<evidence type="ECO:0000256" key="5">
    <source>
        <dbReference type="ARBA" id="ARBA00022944"/>
    </source>
</evidence>
<comment type="subcellular location">
    <subcellularLocation>
        <location evidence="1">Cell membrane</location>
        <topology evidence="1">Peripheral membrane protein</topology>
    </subcellularLocation>
</comment>
<evidence type="ECO:0000256" key="6">
    <source>
        <dbReference type="ARBA" id="ARBA00023136"/>
    </source>
</evidence>
<evidence type="ECO:0000256" key="3">
    <source>
        <dbReference type="ARBA" id="ARBA00022475"/>
    </source>
</evidence>
<keyword evidence="4" id="KW-0808">Transferase</keyword>
<proteinExistence type="inferred from homology"/>
<dbReference type="GO" id="GO:0005886">
    <property type="term" value="C:plasma membrane"/>
    <property type="evidence" value="ECO:0007669"/>
    <property type="project" value="UniProtKB-SubCell"/>
</dbReference>
<gene>
    <name evidence="9" type="ORF">SCOCK_460007</name>
</gene>
<dbReference type="InterPro" id="IPR007554">
    <property type="entry name" value="Glycerophosphate_synth"/>
</dbReference>
<dbReference type="RefSeq" id="WP_251495662.1">
    <property type="nucleotide sequence ID" value="NZ_CAJSLV010000077.1"/>
</dbReference>
<dbReference type="Pfam" id="PF00535">
    <property type="entry name" value="Glycos_transf_2"/>
    <property type="match status" value="1"/>
</dbReference>
<dbReference type="Proteomes" id="UP001152519">
    <property type="component" value="Unassembled WGS sequence"/>
</dbReference>
<dbReference type="EMBL" id="CAJSLV010000077">
    <property type="protein sequence ID" value="CAG6396748.1"/>
    <property type="molecule type" value="Genomic_DNA"/>
</dbReference>
<dbReference type="InterPro" id="IPR001173">
    <property type="entry name" value="Glyco_trans_2-like"/>
</dbReference>
<comment type="caution">
    <text evidence="9">The sequence shown here is derived from an EMBL/GenBank/DDBJ whole genome shotgun (WGS) entry which is preliminary data.</text>
</comment>
<feature type="region of interest" description="Disordered" evidence="7">
    <location>
        <begin position="727"/>
        <end position="752"/>
    </location>
</feature>
<feature type="compositionally biased region" description="Pro residues" evidence="7">
    <location>
        <begin position="736"/>
        <end position="752"/>
    </location>
</feature>
<evidence type="ECO:0000256" key="2">
    <source>
        <dbReference type="ARBA" id="ARBA00010488"/>
    </source>
</evidence>
<dbReference type="Pfam" id="PF04464">
    <property type="entry name" value="Glyphos_transf"/>
    <property type="match status" value="1"/>
</dbReference>
<dbReference type="InterPro" id="IPR043148">
    <property type="entry name" value="TagF_C"/>
</dbReference>
<evidence type="ECO:0000259" key="8">
    <source>
        <dbReference type="Pfam" id="PF00535"/>
    </source>
</evidence>